<dbReference type="InterPro" id="IPR032675">
    <property type="entry name" value="LRR_dom_sf"/>
</dbReference>
<dbReference type="GO" id="GO:0004672">
    <property type="term" value="F:protein kinase activity"/>
    <property type="evidence" value="ECO:0007669"/>
    <property type="project" value="InterPro"/>
</dbReference>
<accession>A0A7J6V0J3</accession>
<keyword evidence="9" id="KW-0325">Glycoprotein</keyword>
<sequence length="730" mass="80257">MAKTSTWIPITTLVFVLLLISSASAITDTSDVSALQDLYRTLSYPAQLTGWKSKGGDPCEEQWKGISCNGSSVIYIKLNGLDLGGYLGEQLNLMNLKQLDLSSNHIQGEIPSLLPPNATNIDLSCNDFNISIPYTLNSMIHLRHLNFSHNALSGPIGNVFTSLHNLKQMDLSFNNFTGDLPSSFGNLTNLTGLYLQNNKFTGSVIFLANLPLIDLNIQNNHFSGAVPKQFQYVPNLWIGGNSFQIGADYPPWNFPEDTIPSDQNINSPPATESNAIENYPSLGAGEHQQRRFSPAVIACAVGGVALVATCAAVIIAIHIKRTRVNSLQDLEDDDNSLPVSTHIDYAFDTPDEFSQSLPIRSPPVLVLRRIPSVRHGTPETSNIRESFSKRSKIPVSAKSYTVAELQSATNSFSEENLLGQGSLGSVFKAEFLDGQILAVKNICTVELSIHEEEQFLDVVSNVARLRHPNIVTLVGYCMEHGQHLLVYQYVRNWSLENALHHNAHNHLNWTARIRIALALARALDYLHSACFPPVAHCNLKAANILLDDELMPRLCDCGLAVLRPLTSNSIKVKASELAIGCTGYTAPENSQPGIDKLKSDVYAFGVLLLELLTGRKPFDSSRPRQEQSLVKWASSCLHDYDSLQGMVDPTAKGMFSSRSLFRFADIVTLCVQTDPEFRPTMSEIVQCLELLNERSSVDGCEEDTFDMSFQTTRTGLIGSPVTSHASAFDT</sequence>
<evidence type="ECO:0000256" key="7">
    <source>
        <dbReference type="ARBA" id="ARBA00023136"/>
    </source>
</evidence>
<dbReference type="Pfam" id="PF00560">
    <property type="entry name" value="LRR_1"/>
    <property type="match status" value="3"/>
</dbReference>
<dbReference type="Proteomes" id="UP000554482">
    <property type="component" value="Unassembled WGS sequence"/>
</dbReference>
<evidence type="ECO:0000256" key="6">
    <source>
        <dbReference type="ARBA" id="ARBA00022989"/>
    </source>
</evidence>
<dbReference type="PANTHER" id="PTHR48007">
    <property type="entry name" value="LEUCINE-RICH REPEAT RECEPTOR-LIKE PROTEIN KINASE PXC1"/>
    <property type="match status" value="1"/>
</dbReference>
<dbReference type="SUPFAM" id="SSF52058">
    <property type="entry name" value="L domain-like"/>
    <property type="match status" value="1"/>
</dbReference>
<dbReference type="SUPFAM" id="SSF56112">
    <property type="entry name" value="Protein kinase-like (PK-like)"/>
    <property type="match status" value="1"/>
</dbReference>
<feature type="domain" description="Protein kinase" evidence="12">
    <location>
        <begin position="412"/>
        <end position="691"/>
    </location>
</feature>
<evidence type="ECO:0000256" key="4">
    <source>
        <dbReference type="ARBA" id="ARBA00022729"/>
    </source>
</evidence>
<dbReference type="InterPro" id="IPR000719">
    <property type="entry name" value="Prot_kinase_dom"/>
</dbReference>
<dbReference type="InterPro" id="IPR046959">
    <property type="entry name" value="PRK1-6/SRF4-like"/>
</dbReference>
<keyword evidence="6 10" id="KW-1133">Transmembrane helix</keyword>
<keyword evidence="3 10" id="KW-0812">Transmembrane</keyword>
<comment type="subcellular location">
    <subcellularLocation>
        <location evidence="1">Membrane</location>
        <topology evidence="1">Single-pass membrane protein</topology>
    </subcellularLocation>
</comment>
<evidence type="ECO:0000256" key="10">
    <source>
        <dbReference type="SAM" id="Phobius"/>
    </source>
</evidence>
<evidence type="ECO:0000313" key="13">
    <source>
        <dbReference type="EMBL" id="KAF5178238.1"/>
    </source>
</evidence>
<evidence type="ECO:0000313" key="14">
    <source>
        <dbReference type="Proteomes" id="UP000554482"/>
    </source>
</evidence>
<evidence type="ECO:0000259" key="12">
    <source>
        <dbReference type="PROSITE" id="PS50011"/>
    </source>
</evidence>
<evidence type="ECO:0000256" key="11">
    <source>
        <dbReference type="SAM" id="SignalP"/>
    </source>
</evidence>
<keyword evidence="14" id="KW-1185">Reference proteome</keyword>
<evidence type="ECO:0000256" key="1">
    <source>
        <dbReference type="ARBA" id="ARBA00004167"/>
    </source>
</evidence>
<feature type="signal peptide" evidence="11">
    <location>
        <begin position="1"/>
        <end position="25"/>
    </location>
</feature>
<evidence type="ECO:0000256" key="2">
    <source>
        <dbReference type="ARBA" id="ARBA00022614"/>
    </source>
</evidence>
<keyword evidence="7 10" id="KW-0472">Membrane</keyword>
<dbReference type="InterPro" id="IPR013210">
    <property type="entry name" value="LRR_N_plant-typ"/>
</dbReference>
<keyword evidence="4 11" id="KW-0732">Signal</keyword>
<dbReference type="PROSITE" id="PS50011">
    <property type="entry name" value="PROTEIN_KINASE_DOM"/>
    <property type="match status" value="1"/>
</dbReference>
<feature type="chain" id="PRO_5029476493" evidence="11">
    <location>
        <begin position="26"/>
        <end position="730"/>
    </location>
</feature>
<feature type="transmembrane region" description="Helical" evidence="10">
    <location>
        <begin position="295"/>
        <end position="317"/>
    </location>
</feature>
<proteinExistence type="predicted"/>
<dbReference type="Gene3D" id="3.80.10.10">
    <property type="entry name" value="Ribonuclease Inhibitor"/>
    <property type="match status" value="1"/>
</dbReference>
<dbReference type="Gene3D" id="3.30.200.20">
    <property type="entry name" value="Phosphorylase Kinase, domain 1"/>
    <property type="match status" value="1"/>
</dbReference>
<gene>
    <name evidence="13" type="ORF">FRX31_032175</name>
</gene>
<keyword evidence="8 13" id="KW-0675">Receptor</keyword>
<evidence type="ECO:0000256" key="9">
    <source>
        <dbReference type="ARBA" id="ARBA00023180"/>
    </source>
</evidence>
<dbReference type="Pfam" id="PF08263">
    <property type="entry name" value="LRRNT_2"/>
    <property type="match status" value="1"/>
</dbReference>
<dbReference type="FunFam" id="3.30.200.20:FF:000125">
    <property type="entry name" value="Protein STRUBBELIG-RECEPTOR FAMILY 8"/>
    <property type="match status" value="1"/>
</dbReference>
<dbReference type="AlphaFoldDB" id="A0A7J6V0J3"/>
<dbReference type="FunFam" id="3.80.10.10:FF:000062">
    <property type="entry name" value="protein STRUBBELIG-RECEPTOR FAMILY 3"/>
    <property type="match status" value="1"/>
</dbReference>
<organism evidence="13 14">
    <name type="scientific">Thalictrum thalictroides</name>
    <name type="common">Rue-anemone</name>
    <name type="synonym">Anemone thalictroides</name>
    <dbReference type="NCBI Taxonomy" id="46969"/>
    <lineage>
        <taxon>Eukaryota</taxon>
        <taxon>Viridiplantae</taxon>
        <taxon>Streptophyta</taxon>
        <taxon>Embryophyta</taxon>
        <taxon>Tracheophyta</taxon>
        <taxon>Spermatophyta</taxon>
        <taxon>Magnoliopsida</taxon>
        <taxon>Ranunculales</taxon>
        <taxon>Ranunculaceae</taxon>
        <taxon>Thalictroideae</taxon>
        <taxon>Thalictrum</taxon>
    </lineage>
</organism>
<dbReference type="EMBL" id="JABWDY010040308">
    <property type="protein sequence ID" value="KAF5178238.1"/>
    <property type="molecule type" value="Genomic_DNA"/>
</dbReference>
<dbReference type="Pfam" id="PF00069">
    <property type="entry name" value="Pkinase"/>
    <property type="match status" value="1"/>
</dbReference>
<comment type="caution">
    <text evidence="13">The sequence shown here is derived from an EMBL/GenBank/DDBJ whole genome shotgun (WGS) entry which is preliminary data.</text>
</comment>
<dbReference type="PROSITE" id="PS51450">
    <property type="entry name" value="LRR"/>
    <property type="match status" value="1"/>
</dbReference>
<dbReference type="InterPro" id="IPR001611">
    <property type="entry name" value="Leu-rich_rpt"/>
</dbReference>
<evidence type="ECO:0000256" key="8">
    <source>
        <dbReference type="ARBA" id="ARBA00023170"/>
    </source>
</evidence>
<evidence type="ECO:0000256" key="3">
    <source>
        <dbReference type="ARBA" id="ARBA00022692"/>
    </source>
</evidence>
<dbReference type="GO" id="GO:0016020">
    <property type="term" value="C:membrane"/>
    <property type="evidence" value="ECO:0007669"/>
    <property type="project" value="UniProtKB-SubCell"/>
</dbReference>
<dbReference type="FunFam" id="1.10.510.10:FF:000479">
    <property type="entry name" value="Leucine-rich repeat receptor-like protein kinase"/>
    <property type="match status" value="1"/>
</dbReference>
<name>A0A7J6V0J3_THATH</name>
<reference evidence="13 14" key="1">
    <citation type="submission" date="2020-06" db="EMBL/GenBank/DDBJ databases">
        <title>Transcriptomic and genomic resources for Thalictrum thalictroides and T. hernandezii: Facilitating candidate gene discovery in an emerging model plant lineage.</title>
        <authorList>
            <person name="Arias T."/>
            <person name="Riano-Pachon D.M."/>
            <person name="Di Stilio V.S."/>
        </authorList>
    </citation>
    <scope>NUCLEOTIDE SEQUENCE [LARGE SCALE GENOMIC DNA]</scope>
    <source>
        <strain evidence="14">cv. WT478/WT964</strain>
        <tissue evidence="13">Leaves</tissue>
    </source>
</reference>
<keyword evidence="2" id="KW-0433">Leucine-rich repeat</keyword>
<dbReference type="InterPro" id="IPR011009">
    <property type="entry name" value="Kinase-like_dom_sf"/>
</dbReference>
<evidence type="ECO:0000256" key="5">
    <source>
        <dbReference type="ARBA" id="ARBA00022737"/>
    </source>
</evidence>
<protein>
    <submittedName>
        <fullName evidence="13">Strubbelig-receptor family</fullName>
    </submittedName>
</protein>
<keyword evidence="5" id="KW-0677">Repeat</keyword>
<dbReference type="GO" id="GO:0005524">
    <property type="term" value="F:ATP binding"/>
    <property type="evidence" value="ECO:0007669"/>
    <property type="project" value="InterPro"/>
</dbReference>
<dbReference type="Gene3D" id="1.10.510.10">
    <property type="entry name" value="Transferase(Phosphotransferase) domain 1"/>
    <property type="match status" value="1"/>
</dbReference>
<dbReference type="OrthoDB" id="676979at2759"/>
<dbReference type="PANTHER" id="PTHR48007:SF56">
    <property type="entry name" value="LOW QUALITY PROTEIN: PROTEIN STRUBBELIG-RECEPTOR FAMILY 2"/>
    <property type="match status" value="1"/>
</dbReference>